<dbReference type="InterPro" id="IPR001789">
    <property type="entry name" value="Sig_transdc_resp-reg_receiver"/>
</dbReference>
<reference evidence="10" key="1">
    <citation type="submission" date="2023-05" db="EMBL/GenBank/DDBJ databases">
        <title>[olsenella] sp. nov., isolated from a pig farm feces dump.</title>
        <authorList>
            <person name="Chang Y.-H."/>
        </authorList>
    </citation>
    <scope>NUCLEOTIDE SEQUENCE</scope>
    <source>
        <strain evidence="10">YH-ols2217</strain>
    </source>
</reference>
<dbReference type="InterPro" id="IPR001867">
    <property type="entry name" value="OmpR/PhoB-type_DNA-bd"/>
</dbReference>
<comment type="caution">
    <text evidence="10">The sequence shown here is derived from an EMBL/GenBank/DDBJ whole genome shotgun (WGS) entry which is preliminary data.</text>
</comment>
<dbReference type="SUPFAM" id="SSF46894">
    <property type="entry name" value="C-terminal effector domain of the bipartite response regulators"/>
    <property type="match status" value="1"/>
</dbReference>
<dbReference type="Gene3D" id="3.40.50.2300">
    <property type="match status" value="1"/>
</dbReference>
<feature type="domain" description="OmpR/PhoB-type" evidence="9">
    <location>
        <begin position="122"/>
        <end position="222"/>
    </location>
</feature>
<dbReference type="Pfam" id="PF00072">
    <property type="entry name" value="Response_reg"/>
    <property type="match status" value="1"/>
</dbReference>
<evidence type="ECO:0000259" key="9">
    <source>
        <dbReference type="PROSITE" id="PS51755"/>
    </source>
</evidence>
<dbReference type="InterPro" id="IPR036388">
    <property type="entry name" value="WH-like_DNA-bd_sf"/>
</dbReference>
<protein>
    <submittedName>
        <fullName evidence="10">Response regulator transcription factor</fullName>
    </submittedName>
</protein>
<keyword evidence="4 7" id="KW-0238">DNA-binding</keyword>
<dbReference type="RefSeq" id="WP_283712314.1">
    <property type="nucleotide sequence ID" value="NZ_JASJEW010000001.1"/>
</dbReference>
<dbReference type="PROSITE" id="PS51755">
    <property type="entry name" value="OMPR_PHOB"/>
    <property type="match status" value="1"/>
</dbReference>
<evidence type="ECO:0000256" key="4">
    <source>
        <dbReference type="ARBA" id="ARBA00023125"/>
    </source>
</evidence>
<dbReference type="PROSITE" id="PS50110">
    <property type="entry name" value="RESPONSE_REGULATORY"/>
    <property type="match status" value="1"/>
</dbReference>
<dbReference type="Gene3D" id="6.10.250.690">
    <property type="match status" value="1"/>
</dbReference>
<feature type="DNA-binding region" description="OmpR/PhoB-type" evidence="7">
    <location>
        <begin position="122"/>
        <end position="222"/>
    </location>
</feature>
<dbReference type="SMART" id="SM00448">
    <property type="entry name" value="REC"/>
    <property type="match status" value="1"/>
</dbReference>
<evidence type="ECO:0000256" key="6">
    <source>
        <dbReference type="PROSITE-ProRule" id="PRU00169"/>
    </source>
</evidence>
<evidence type="ECO:0000256" key="2">
    <source>
        <dbReference type="ARBA" id="ARBA00023012"/>
    </source>
</evidence>
<keyword evidence="2" id="KW-0902">Two-component regulatory system</keyword>
<evidence type="ECO:0000256" key="5">
    <source>
        <dbReference type="ARBA" id="ARBA00023163"/>
    </source>
</evidence>
<keyword evidence="11" id="KW-1185">Reference proteome</keyword>
<keyword evidence="5" id="KW-0804">Transcription</keyword>
<dbReference type="InterPro" id="IPR016032">
    <property type="entry name" value="Sig_transdc_resp-reg_C-effctor"/>
</dbReference>
<dbReference type="PANTHER" id="PTHR48111:SF1">
    <property type="entry name" value="TWO-COMPONENT RESPONSE REGULATOR ORR33"/>
    <property type="match status" value="1"/>
</dbReference>
<dbReference type="SUPFAM" id="SSF52172">
    <property type="entry name" value="CheY-like"/>
    <property type="match status" value="1"/>
</dbReference>
<dbReference type="Gene3D" id="1.10.10.10">
    <property type="entry name" value="Winged helix-like DNA-binding domain superfamily/Winged helix DNA-binding domain"/>
    <property type="match status" value="1"/>
</dbReference>
<organism evidence="10 11">
    <name type="scientific">Kribbibacterium absianum</name>
    <dbReference type="NCBI Taxonomy" id="3044210"/>
    <lineage>
        <taxon>Bacteria</taxon>
        <taxon>Bacillati</taxon>
        <taxon>Actinomycetota</taxon>
        <taxon>Coriobacteriia</taxon>
        <taxon>Coriobacteriales</taxon>
        <taxon>Kribbibacteriaceae</taxon>
        <taxon>Kribbibacterium</taxon>
    </lineage>
</organism>
<dbReference type="SMART" id="SM00862">
    <property type="entry name" value="Trans_reg_C"/>
    <property type="match status" value="1"/>
</dbReference>
<keyword evidence="1 6" id="KW-0597">Phosphoprotein</keyword>
<name>A0ABT6ZHZ0_9ACTN</name>
<evidence type="ECO:0000256" key="1">
    <source>
        <dbReference type="ARBA" id="ARBA00022553"/>
    </source>
</evidence>
<evidence type="ECO:0000256" key="7">
    <source>
        <dbReference type="PROSITE-ProRule" id="PRU01091"/>
    </source>
</evidence>
<sequence length="222" mass="23848">MRILLVEDDAAIVSALSSLLRSEGYDVASCAGQNEALALAEQGCDLALLDVSLAQGNGFATCAGLRAANPELPVIFLTASDDECSTVTGLDLGAVDYVAKPFRPRELLARVKAALRQARPPAHVLTCGPLRLDPASARVSRDGREVFLSPIEYRLLLALMGAEGRLVTRQALAEALWESGGSYLSDNSLNVYLRRLREKVEEDPSHPKLIVTVRGLGYRMGS</sequence>
<dbReference type="PANTHER" id="PTHR48111">
    <property type="entry name" value="REGULATOR OF RPOS"/>
    <property type="match status" value="1"/>
</dbReference>
<feature type="modified residue" description="4-aspartylphosphate" evidence="6">
    <location>
        <position position="50"/>
    </location>
</feature>
<evidence type="ECO:0000259" key="8">
    <source>
        <dbReference type="PROSITE" id="PS50110"/>
    </source>
</evidence>
<feature type="domain" description="Response regulatory" evidence="8">
    <location>
        <begin position="2"/>
        <end position="115"/>
    </location>
</feature>
<evidence type="ECO:0000313" key="11">
    <source>
        <dbReference type="Proteomes" id="UP001431693"/>
    </source>
</evidence>
<dbReference type="InterPro" id="IPR039420">
    <property type="entry name" value="WalR-like"/>
</dbReference>
<keyword evidence="3" id="KW-0805">Transcription regulation</keyword>
<dbReference type="CDD" id="cd00383">
    <property type="entry name" value="trans_reg_C"/>
    <property type="match status" value="1"/>
</dbReference>
<dbReference type="EMBL" id="JASJEX010000001">
    <property type="protein sequence ID" value="MDJ1128673.1"/>
    <property type="molecule type" value="Genomic_DNA"/>
</dbReference>
<dbReference type="Proteomes" id="UP001431693">
    <property type="component" value="Unassembled WGS sequence"/>
</dbReference>
<dbReference type="InterPro" id="IPR011006">
    <property type="entry name" value="CheY-like_superfamily"/>
</dbReference>
<gene>
    <name evidence="10" type="ORF">QJ043_01040</name>
</gene>
<evidence type="ECO:0000313" key="10">
    <source>
        <dbReference type="EMBL" id="MDJ1128673.1"/>
    </source>
</evidence>
<accession>A0ABT6ZHZ0</accession>
<dbReference type="Pfam" id="PF00486">
    <property type="entry name" value="Trans_reg_C"/>
    <property type="match status" value="1"/>
</dbReference>
<evidence type="ECO:0000256" key="3">
    <source>
        <dbReference type="ARBA" id="ARBA00023015"/>
    </source>
</evidence>
<proteinExistence type="predicted"/>